<organism evidence="2 3">
    <name type="scientific">Rhinolophus ferrumequinum</name>
    <name type="common">Greater horseshoe bat</name>
    <dbReference type="NCBI Taxonomy" id="59479"/>
    <lineage>
        <taxon>Eukaryota</taxon>
        <taxon>Metazoa</taxon>
        <taxon>Chordata</taxon>
        <taxon>Craniata</taxon>
        <taxon>Vertebrata</taxon>
        <taxon>Euteleostomi</taxon>
        <taxon>Mammalia</taxon>
        <taxon>Eutheria</taxon>
        <taxon>Laurasiatheria</taxon>
        <taxon>Chiroptera</taxon>
        <taxon>Yinpterochiroptera</taxon>
        <taxon>Rhinolophoidea</taxon>
        <taxon>Rhinolophidae</taxon>
        <taxon>Rhinolophinae</taxon>
        <taxon>Rhinolophus</taxon>
    </lineage>
</organism>
<name>A0A7J7RJ01_RHIFE</name>
<gene>
    <name evidence="2" type="ORF">mRhiFer1_009458</name>
</gene>
<dbReference type="Proteomes" id="UP000585614">
    <property type="component" value="Unassembled WGS sequence"/>
</dbReference>
<dbReference type="AlphaFoldDB" id="A0A7J7RJ01"/>
<evidence type="ECO:0000313" key="3">
    <source>
        <dbReference type="Proteomes" id="UP000585614"/>
    </source>
</evidence>
<proteinExistence type="predicted"/>
<comment type="caution">
    <text evidence="2">The sequence shown here is derived from an EMBL/GenBank/DDBJ whole genome shotgun (WGS) entry which is preliminary data.</text>
</comment>
<protein>
    <submittedName>
        <fullName evidence="2">Uncharacterized protein</fullName>
    </submittedName>
</protein>
<evidence type="ECO:0000313" key="2">
    <source>
        <dbReference type="EMBL" id="KAF6276112.1"/>
    </source>
</evidence>
<accession>A0A7J7RJ01</accession>
<dbReference type="EMBL" id="JACAGC010000026">
    <property type="protein sequence ID" value="KAF6276112.1"/>
    <property type="molecule type" value="Genomic_DNA"/>
</dbReference>
<evidence type="ECO:0000256" key="1">
    <source>
        <dbReference type="SAM" id="MobiDB-lite"/>
    </source>
</evidence>
<feature type="region of interest" description="Disordered" evidence="1">
    <location>
        <begin position="196"/>
        <end position="224"/>
    </location>
</feature>
<sequence>MASAIPARVKGTGEEGGPRPRLCLVDLAVAVQETHHCLVTQDTFHTGCGETPTRFARTSLSGKGKKQNVSVRSLSLVSSRSKLPHGPNASAVLGVVLRTSTQLPGSQLPQPAVGTASEPGAERAQSCFRGPRWITVPTPTSVARKESRRVRISREVTPLIRKVVAESIMETTANGDGASGGWAKADGVGWPISEPRTALGCRGGKDAAQGPGMEGPKDKKKGLQDGVTPAMCCTLLGEDSPFGDIQSWVFQPEQRKDNGARKAPTRVTECAFWWRRGSRRRFCEYLASEGQQLPVTESSEWPHNWWLNGMEGLQGRGWQGTQAGLGMGRACA</sequence>
<reference evidence="2 3" key="1">
    <citation type="journal article" date="2020" name="Nature">
        <title>Six reference-quality genomes reveal evolution of bat adaptations.</title>
        <authorList>
            <person name="Jebb D."/>
            <person name="Huang Z."/>
            <person name="Pippel M."/>
            <person name="Hughes G.M."/>
            <person name="Lavrichenko K."/>
            <person name="Devanna P."/>
            <person name="Winkler S."/>
            <person name="Jermiin L.S."/>
            <person name="Skirmuntt E.C."/>
            <person name="Katzourakis A."/>
            <person name="Burkitt-Gray L."/>
            <person name="Ray D.A."/>
            <person name="Sullivan K.A.M."/>
            <person name="Roscito J.G."/>
            <person name="Kirilenko B.M."/>
            <person name="Davalos L.M."/>
            <person name="Corthals A.P."/>
            <person name="Power M.L."/>
            <person name="Jones G."/>
            <person name="Ransome R.D."/>
            <person name="Dechmann D.K.N."/>
            <person name="Locatelli A.G."/>
            <person name="Puechmaille S.J."/>
            <person name="Fedrigo O."/>
            <person name="Jarvis E.D."/>
            <person name="Hiller M."/>
            <person name="Vernes S.C."/>
            <person name="Myers E.W."/>
            <person name="Teeling E.C."/>
        </authorList>
    </citation>
    <scope>NUCLEOTIDE SEQUENCE [LARGE SCALE GENOMIC DNA]</scope>
    <source>
        <strain evidence="2">MRhiFer1</strain>
        <tissue evidence="2">Lung</tissue>
    </source>
</reference>